<dbReference type="EMBL" id="JH719474">
    <property type="protein sequence ID" value="EJF56343.1"/>
    <property type="molecule type" value="Genomic_DNA"/>
</dbReference>
<sequence length="168" mass="18648">MESHMIHGPSGGLRFQGTGSQLTVNHPDFVANYHLCDLFFLCAIAFEFAQTAAGIMTDPVLKHIAGHIVGMVDELPEVFVTYDARTSRTGKFRVGQIDCVFIKLPGSAQTAHPPWINYEISTTYAAPVPIWVLNPSPNTQLNREGLKRALERYRDSPTAVMAQYDLNQ</sequence>
<protein>
    <submittedName>
        <fullName evidence="1">Uncharacterized protein</fullName>
    </submittedName>
</protein>
<dbReference type="HOGENOM" id="CLU_1586429_0_0_1"/>
<dbReference type="Proteomes" id="UP000053319">
    <property type="component" value="Unassembled WGS sequence"/>
</dbReference>
<dbReference type="RefSeq" id="XP_007370911.1">
    <property type="nucleotide sequence ID" value="XM_007370849.1"/>
</dbReference>
<proteinExistence type="predicted"/>
<gene>
    <name evidence="1" type="ORF">DICSQDRAFT_174977</name>
</gene>
<dbReference type="GeneID" id="18840061"/>
<dbReference type="KEGG" id="dsq:DICSQDRAFT_174977"/>
<accession>R7SKF4</accession>
<evidence type="ECO:0000313" key="2">
    <source>
        <dbReference type="Proteomes" id="UP000053319"/>
    </source>
</evidence>
<reference evidence="1 2" key="1">
    <citation type="journal article" date="2012" name="Science">
        <title>The Paleozoic origin of enzymatic lignin decomposition reconstructed from 31 fungal genomes.</title>
        <authorList>
            <person name="Floudas D."/>
            <person name="Binder M."/>
            <person name="Riley R."/>
            <person name="Barry K."/>
            <person name="Blanchette R.A."/>
            <person name="Henrissat B."/>
            <person name="Martinez A.T."/>
            <person name="Otillar R."/>
            <person name="Spatafora J.W."/>
            <person name="Yadav J.S."/>
            <person name="Aerts A."/>
            <person name="Benoit I."/>
            <person name="Boyd A."/>
            <person name="Carlson A."/>
            <person name="Copeland A."/>
            <person name="Coutinho P.M."/>
            <person name="de Vries R.P."/>
            <person name="Ferreira P."/>
            <person name="Findley K."/>
            <person name="Foster B."/>
            <person name="Gaskell J."/>
            <person name="Glotzer D."/>
            <person name="Gorecki P."/>
            <person name="Heitman J."/>
            <person name="Hesse C."/>
            <person name="Hori C."/>
            <person name="Igarashi K."/>
            <person name="Jurgens J.A."/>
            <person name="Kallen N."/>
            <person name="Kersten P."/>
            <person name="Kohler A."/>
            <person name="Kuees U."/>
            <person name="Kumar T.K.A."/>
            <person name="Kuo A."/>
            <person name="LaButti K."/>
            <person name="Larrondo L.F."/>
            <person name="Lindquist E."/>
            <person name="Ling A."/>
            <person name="Lombard V."/>
            <person name="Lucas S."/>
            <person name="Lundell T."/>
            <person name="Martin R."/>
            <person name="McLaughlin D.J."/>
            <person name="Morgenstern I."/>
            <person name="Morin E."/>
            <person name="Murat C."/>
            <person name="Nagy L.G."/>
            <person name="Nolan M."/>
            <person name="Ohm R.A."/>
            <person name="Patyshakuliyeva A."/>
            <person name="Rokas A."/>
            <person name="Ruiz-Duenas F.J."/>
            <person name="Sabat G."/>
            <person name="Salamov A."/>
            <person name="Samejima M."/>
            <person name="Schmutz J."/>
            <person name="Slot J.C."/>
            <person name="St John F."/>
            <person name="Stenlid J."/>
            <person name="Sun H."/>
            <person name="Sun S."/>
            <person name="Syed K."/>
            <person name="Tsang A."/>
            <person name="Wiebenga A."/>
            <person name="Young D."/>
            <person name="Pisabarro A."/>
            <person name="Eastwood D.C."/>
            <person name="Martin F."/>
            <person name="Cullen D."/>
            <person name="Grigoriev I.V."/>
            <person name="Hibbett D.S."/>
        </authorList>
    </citation>
    <scope>NUCLEOTIDE SEQUENCE [LARGE SCALE GENOMIC DNA]</scope>
    <source>
        <strain evidence="1 2">LYAD-421 SS1</strain>
    </source>
</reference>
<evidence type="ECO:0000313" key="1">
    <source>
        <dbReference type="EMBL" id="EJF56343.1"/>
    </source>
</evidence>
<dbReference type="AlphaFoldDB" id="R7SKF4"/>
<name>R7SKF4_DICSQ</name>
<organism evidence="1 2">
    <name type="scientific">Dichomitus squalens (strain LYAD-421)</name>
    <name type="common">Western red white-rot fungus</name>
    <dbReference type="NCBI Taxonomy" id="732165"/>
    <lineage>
        <taxon>Eukaryota</taxon>
        <taxon>Fungi</taxon>
        <taxon>Dikarya</taxon>
        <taxon>Basidiomycota</taxon>
        <taxon>Agaricomycotina</taxon>
        <taxon>Agaricomycetes</taxon>
        <taxon>Polyporales</taxon>
        <taxon>Polyporaceae</taxon>
        <taxon>Dichomitus</taxon>
    </lineage>
</organism>